<sequence length="239" mass="26428">MMTEWLSRTELLIGKEALKKLQEAHVLVAGLGGVGAYAAEQLCRAGIGEMTIIDGDCVEETNKNRQLPALDSNMGKPKAEVMAARFRDINPEIRLHVINDYIRDDRMIEVLKLASYDYIVDAIDTLAPKIFLIYHSLQNGYSIVSSMGSGGKFDPTQIRIADISKSYNCNLARMLRKRLHKLGVYKGVKVVFSPEEVDPEAVVLSEGENKKSNVGTISYMPPAFGCFCASVVIRDLIGK</sequence>
<dbReference type="AlphaFoldDB" id="A0A0C3RGM0"/>
<gene>
    <name evidence="2" type="ORF">BA92_06410</name>
    <name evidence="3" type="ORF">IE90_04510</name>
</gene>
<dbReference type="GO" id="GO:0061504">
    <property type="term" value="P:cyclic threonylcarbamoyladenosine biosynthetic process"/>
    <property type="evidence" value="ECO:0007669"/>
    <property type="project" value="TreeGrafter"/>
</dbReference>
<dbReference type="EMBL" id="JPIT01000015">
    <property type="protein sequence ID" value="KIO46398.1"/>
    <property type="molecule type" value="Genomic_DNA"/>
</dbReference>
<dbReference type="PANTHER" id="PTHR43267:SF1">
    <property type="entry name" value="TRNA THREONYLCARBAMOYLADENOSINE DEHYDRATASE"/>
    <property type="match status" value="1"/>
</dbReference>
<dbReference type="EMBL" id="JPIU01000038">
    <property type="protein sequence ID" value="KIO44669.1"/>
    <property type="molecule type" value="Genomic_DNA"/>
</dbReference>
<dbReference type="Gene3D" id="3.40.50.720">
    <property type="entry name" value="NAD(P)-binding Rossmann-like Domain"/>
    <property type="match status" value="1"/>
</dbReference>
<evidence type="ECO:0000259" key="1">
    <source>
        <dbReference type="Pfam" id="PF00899"/>
    </source>
</evidence>
<dbReference type="CDD" id="cd00755">
    <property type="entry name" value="YgdL_like"/>
    <property type="match status" value="1"/>
</dbReference>
<dbReference type="OrthoDB" id="9804150at2"/>
<organism evidence="2 5">
    <name type="scientific">Sanguibacteroides justesenii</name>
    <dbReference type="NCBI Taxonomy" id="1547597"/>
    <lineage>
        <taxon>Bacteria</taxon>
        <taxon>Pseudomonadati</taxon>
        <taxon>Bacteroidota</taxon>
        <taxon>Bacteroidia</taxon>
        <taxon>Bacteroidales</taxon>
        <taxon>Porphyromonadaceae</taxon>
        <taxon>Sanguibacteroides</taxon>
    </lineage>
</organism>
<dbReference type="GO" id="GO:0008641">
    <property type="term" value="F:ubiquitin-like modifier activating enzyme activity"/>
    <property type="evidence" value="ECO:0007669"/>
    <property type="project" value="InterPro"/>
</dbReference>
<dbReference type="GO" id="GO:0061503">
    <property type="term" value="F:tRNA threonylcarbamoyladenosine dehydratase"/>
    <property type="evidence" value="ECO:0007669"/>
    <property type="project" value="TreeGrafter"/>
</dbReference>
<evidence type="ECO:0000313" key="3">
    <source>
        <dbReference type="EMBL" id="KIO46398.1"/>
    </source>
</evidence>
<feature type="domain" description="THIF-type NAD/FAD binding fold" evidence="1">
    <location>
        <begin position="11"/>
        <end position="238"/>
    </location>
</feature>
<evidence type="ECO:0000313" key="4">
    <source>
        <dbReference type="Proteomes" id="UP000031937"/>
    </source>
</evidence>
<dbReference type="Proteomes" id="UP000031980">
    <property type="component" value="Unassembled WGS sequence"/>
</dbReference>
<evidence type="ECO:0000313" key="2">
    <source>
        <dbReference type="EMBL" id="KIO44669.1"/>
    </source>
</evidence>
<reference evidence="3 4" key="2">
    <citation type="submission" date="2014-07" db="EMBL/GenBank/DDBJ databases">
        <title>Porphyromonadaceae bacterium OUH 334697 = ATCC BAA-2682 = DSM 28341 draft genome.</title>
        <authorList>
            <person name="Sydenham T.V."/>
            <person name="Hasman H."/>
            <person name="Justesen U.S."/>
        </authorList>
    </citation>
    <scope>NUCLEOTIDE SEQUENCE [LARGE SCALE GENOMIC DNA]</scope>
    <source>
        <strain evidence="3 4">OUH 334697</strain>
    </source>
</reference>
<dbReference type="InterPro" id="IPR035985">
    <property type="entry name" value="Ubiquitin-activating_enz"/>
</dbReference>
<proteinExistence type="predicted"/>
<comment type="caution">
    <text evidence="2">The sequence shown here is derived from an EMBL/GenBank/DDBJ whole genome shotgun (WGS) entry which is preliminary data.</text>
</comment>
<dbReference type="InterPro" id="IPR045886">
    <property type="entry name" value="ThiF/MoeB/HesA"/>
</dbReference>
<dbReference type="InterPro" id="IPR000594">
    <property type="entry name" value="ThiF_NAD_FAD-bd"/>
</dbReference>
<dbReference type="PANTHER" id="PTHR43267">
    <property type="entry name" value="TRNA THREONYLCARBAMOYLADENOSINE DEHYDRATASE"/>
    <property type="match status" value="1"/>
</dbReference>
<accession>A0A0C3RGM0</accession>
<dbReference type="SUPFAM" id="SSF69572">
    <property type="entry name" value="Activating enzymes of the ubiquitin-like proteins"/>
    <property type="match status" value="1"/>
</dbReference>
<keyword evidence="5" id="KW-1185">Reference proteome</keyword>
<evidence type="ECO:0000313" key="5">
    <source>
        <dbReference type="Proteomes" id="UP000031980"/>
    </source>
</evidence>
<protein>
    <submittedName>
        <fullName evidence="2">MoeB</fullName>
    </submittedName>
</protein>
<reference evidence="2 5" key="1">
    <citation type="submission" date="2014-07" db="EMBL/GenBank/DDBJ databases">
        <title>Porphyromonadaceae bacterium OUH 308042 = ATCC BAA-2681 = DSM 28342 draft genome.</title>
        <authorList>
            <person name="Sydenham T.V."/>
            <person name="Hasman H."/>
            <person name="Justensen U.S."/>
        </authorList>
    </citation>
    <scope>NUCLEOTIDE SEQUENCE [LARGE SCALE GENOMIC DNA]</scope>
    <source>
        <strain evidence="2 5">OUH 308042</strain>
    </source>
</reference>
<dbReference type="Proteomes" id="UP000031937">
    <property type="component" value="Unassembled WGS sequence"/>
</dbReference>
<dbReference type="Pfam" id="PF00899">
    <property type="entry name" value="ThiF"/>
    <property type="match status" value="1"/>
</dbReference>
<name>A0A0C3RGM0_9PORP</name>